<gene>
    <name evidence="11" type="ORF">HIJ39_21715</name>
</gene>
<accession>A0A7Y0L8F7</accession>
<dbReference type="PANTHER" id="PTHR30598:SF3">
    <property type="entry name" value="RESPIRATORY NITRATE REDUCTASE 1 GAMMA CHAIN"/>
    <property type="match status" value="1"/>
</dbReference>
<dbReference type="GO" id="GO:0020037">
    <property type="term" value="F:heme binding"/>
    <property type="evidence" value="ECO:0007669"/>
    <property type="project" value="TreeGrafter"/>
</dbReference>
<evidence type="ECO:0000313" key="11">
    <source>
        <dbReference type="EMBL" id="NMP24928.1"/>
    </source>
</evidence>
<evidence type="ECO:0000259" key="10">
    <source>
        <dbReference type="Pfam" id="PF02665"/>
    </source>
</evidence>
<dbReference type="SUPFAM" id="SSF103501">
    <property type="entry name" value="Respiratory nitrate reductase 1 gamma chain"/>
    <property type="match status" value="1"/>
</dbReference>
<keyword evidence="2" id="KW-0813">Transport</keyword>
<name>A0A7Y0L8F7_9FIRM</name>
<dbReference type="InterPro" id="IPR023234">
    <property type="entry name" value="NarG-like_domain"/>
</dbReference>
<keyword evidence="7" id="KW-0560">Oxidoreductase</keyword>
<keyword evidence="8 9" id="KW-0472">Membrane</keyword>
<dbReference type="AlphaFoldDB" id="A0A7Y0L8F7"/>
<dbReference type="GO" id="GO:0008940">
    <property type="term" value="F:nitrate reductase activity"/>
    <property type="evidence" value="ECO:0007669"/>
    <property type="project" value="TreeGrafter"/>
</dbReference>
<evidence type="ECO:0000256" key="3">
    <source>
        <dbReference type="ARBA" id="ARBA00022475"/>
    </source>
</evidence>
<dbReference type="InterPro" id="IPR051936">
    <property type="entry name" value="Heme-iron_electron_transfer"/>
</dbReference>
<feature type="non-terminal residue" evidence="11">
    <location>
        <position position="1"/>
    </location>
</feature>
<keyword evidence="3" id="KW-1003">Cell membrane</keyword>
<feature type="transmembrane region" description="Helical" evidence="9">
    <location>
        <begin position="36"/>
        <end position="64"/>
    </location>
</feature>
<evidence type="ECO:0000256" key="1">
    <source>
        <dbReference type="ARBA" id="ARBA00004651"/>
    </source>
</evidence>
<feature type="domain" description="NarG-like" evidence="10">
    <location>
        <begin position="23"/>
        <end position="74"/>
    </location>
</feature>
<evidence type="ECO:0000256" key="7">
    <source>
        <dbReference type="ARBA" id="ARBA00023002"/>
    </source>
</evidence>
<keyword evidence="6 9" id="KW-1133">Transmembrane helix</keyword>
<evidence type="ECO:0000313" key="12">
    <source>
        <dbReference type="Proteomes" id="UP000533476"/>
    </source>
</evidence>
<comment type="subcellular location">
    <subcellularLocation>
        <location evidence="1">Cell membrane</location>
        <topology evidence="1">Multi-pass membrane protein</topology>
    </subcellularLocation>
</comment>
<dbReference type="EMBL" id="JABBVZ010000177">
    <property type="protein sequence ID" value="NMP24928.1"/>
    <property type="molecule type" value="Genomic_DNA"/>
</dbReference>
<dbReference type="GO" id="GO:0009055">
    <property type="term" value="F:electron transfer activity"/>
    <property type="evidence" value="ECO:0007669"/>
    <property type="project" value="TreeGrafter"/>
</dbReference>
<evidence type="ECO:0000256" key="4">
    <source>
        <dbReference type="ARBA" id="ARBA00022692"/>
    </source>
</evidence>
<organism evidence="11 12">
    <name type="scientific">Sulfobacillus harzensis</name>
    <dbReference type="NCBI Taxonomy" id="2729629"/>
    <lineage>
        <taxon>Bacteria</taxon>
        <taxon>Bacillati</taxon>
        <taxon>Bacillota</taxon>
        <taxon>Clostridia</taxon>
        <taxon>Eubacteriales</taxon>
        <taxon>Clostridiales Family XVII. Incertae Sedis</taxon>
        <taxon>Sulfobacillus</taxon>
    </lineage>
</organism>
<evidence type="ECO:0000256" key="2">
    <source>
        <dbReference type="ARBA" id="ARBA00022448"/>
    </source>
</evidence>
<dbReference type="Pfam" id="PF02665">
    <property type="entry name" value="Nitrate_red_gam"/>
    <property type="match status" value="1"/>
</dbReference>
<sequence length="81" mass="9242">TTVPTGGFFPQLSKSAEITSLQDAYLMAGIPTAFKIHIVLSFVFWMVFPFTRLVHVISVPLAYLRRAPIPYRSRVRFRSEP</sequence>
<keyword evidence="12" id="KW-1185">Reference proteome</keyword>
<dbReference type="Gene3D" id="1.20.950.20">
    <property type="entry name" value="Transmembrane di-heme cytochromes, Chain C"/>
    <property type="match status" value="1"/>
</dbReference>
<reference evidence="11 12" key="1">
    <citation type="submission" date="2020-04" db="EMBL/GenBank/DDBJ databases">
        <authorList>
            <person name="Zhang R."/>
            <person name="Schippers A."/>
        </authorList>
    </citation>
    <scope>NUCLEOTIDE SEQUENCE [LARGE SCALE GENOMIC DNA]</scope>
    <source>
        <strain evidence="11 12">DSM 109850</strain>
    </source>
</reference>
<evidence type="ECO:0000256" key="6">
    <source>
        <dbReference type="ARBA" id="ARBA00022989"/>
    </source>
</evidence>
<evidence type="ECO:0000256" key="5">
    <source>
        <dbReference type="ARBA" id="ARBA00022982"/>
    </source>
</evidence>
<dbReference type="PANTHER" id="PTHR30598">
    <property type="entry name" value="NITRATE REDUCTASE PRIVATE CHAPERONE, REDOX ENZYME MATURATION PROTEIN REMP FAMILY"/>
    <property type="match status" value="1"/>
</dbReference>
<keyword evidence="4 9" id="KW-0812">Transmembrane</keyword>
<evidence type="ECO:0000256" key="8">
    <source>
        <dbReference type="ARBA" id="ARBA00023136"/>
    </source>
</evidence>
<dbReference type="GO" id="GO:0019645">
    <property type="term" value="P:anaerobic electron transport chain"/>
    <property type="evidence" value="ECO:0007669"/>
    <property type="project" value="TreeGrafter"/>
</dbReference>
<dbReference type="InterPro" id="IPR036197">
    <property type="entry name" value="NarG-like_sf"/>
</dbReference>
<comment type="caution">
    <text evidence="11">The sequence shown here is derived from an EMBL/GenBank/DDBJ whole genome shotgun (WGS) entry which is preliminary data.</text>
</comment>
<dbReference type="Proteomes" id="UP000533476">
    <property type="component" value="Unassembled WGS sequence"/>
</dbReference>
<keyword evidence="5" id="KW-0249">Electron transport</keyword>
<evidence type="ECO:0000256" key="9">
    <source>
        <dbReference type="SAM" id="Phobius"/>
    </source>
</evidence>
<proteinExistence type="predicted"/>
<dbReference type="GO" id="GO:0005886">
    <property type="term" value="C:plasma membrane"/>
    <property type="evidence" value="ECO:0007669"/>
    <property type="project" value="UniProtKB-SubCell"/>
</dbReference>
<protein>
    <submittedName>
        <fullName evidence="11">Respiratory nitrate reductase subunit gamma</fullName>
    </submittedName>
</protein>